<evidence type="ECO:0000313" key="3">
    <source>
        <dbReference type="Proteomes" id="UP000253153"/>
    </source>
</evidence>
<feature type="compositionally biased region" description="Basic and acidic residues" evidence="1">
    <location>
        <begin position="303"/>
        <end position="315"/>
    </location>
</feature>
<sequence length="321" mass="34851">MDADPMDIALENQLTTNPPDPAIEPTAVYSWPGLKDETFCTPTERILLRRSEFLARQVGLVLKNQERILAALKQRVRRSSMSSTGTGASEGTEGDEVADISIDDPATTKAYNTLCDTESDEHAALANAHRAFIDASKKKLYVKRTPHSTVDAMAFKAHVLSTFTGDDEELIKSIVENLALFNSDLITGIYLALNKEMKKTQSKSKGKGKAAAPAPSHDEGEASGQAAVDEDLPSSPLPTRLRKHKGAQYLSSGNPVPAGDDEEYELGEDGVDGASTPKARQSLTSMRQISNSSNSQVSLTSVEIRRSHQQTRFESEAEDDE</sequence>
<evidence type="ECO:0000313" key="2">
    <source>
        <dbReference type="EMBL" id="RBR25056.1"/>
    </source>
</evidence>
<dbReference type="AlphaFoldDB" id="A0A366S8Q8"/>
<feature type="compositionally biased region" description="Polar residues" evidence="1">
    <location>
        <begin position="278"/>
        <end position="289"/>
    </location>
</feature>
<feature type="region of interest" description="Disordered" evidence="1">
    <location>
        <begin position="201"/>
        <end position="321"/>
    </location>
</feature>
<comment type="caution">
    <text evidence="2">The sequence shown here is derived from an EMBL/GenBank/DDBJ whole genome shotgun (WGS) entry which is preliminary data.</text>
</comment>
<protein>
    <submittedName>
        <fullName evidence="2">Uncharacterized protein</fullName>
    </submittedName>
</protein>
<evidence type="ECO:0000256" key="1">
    <source>
        <dbReference type="SAM" id="MobiDB-lite"/>
    </source>
</evidence>
<dbReference type="EMBL" id="QKXC01000044">
    <property type="protein sequence ID" value="RBR25056.1"/>
    <property type="molecule type" value="Genomic_DNA"/>
</dbReference>
<feature type="compositionally biased region" description="Low complexity" evidence="1">
    <location>
        <begin position="79"/>
        <end position="91"/>
    </location>
</feature>
<feature type="region of interest" description="Disordered" evidence="1">
    <location>
        <begin position="79"/>
        <end position="100"/>
    </location>
</feature>
<keyword evidence="3" id="KW-1185">Reference proteome</keyword>
<accession>A0A366S8Q8</accession>
<gene>
    <name evidence="2" type="ORF">FIESC28_02113</name>
</gene>
<reference evidence="2 3" key="1">
    <citation type="submission" date="2018-06" db="EMBL/GenBank/DDBJ databases">
        <title>Fusarium incarnatum-equiseti species complex species 28.</title>
        <authorList>
            <person name="Gardiner D.M."/>
        </authorList>
    </citation>
    <scope>NUCLEOTIDE SEQUENCE [LARGE SCALE GENOMIC DNA]</scope>
    <source>
        <strain evidence="2 3">FIESC_28</strain>
    </source>
</reference>
<feature type="compositionally biased region" description="Low complexity" evidence="1">
    <location>
        <begin position="290"/>
        <end position="302"/>
    </location>
</feature>
<dbReference type="RefSeq" id="XP_031019647.1">
    <property type="nucleotide sequence ID" value="XM_031156263.1"/>
</dbReference>
<feature type="compositionally biased region" description="Acidic residues" evidence="1">
    <location>
        <begin position="259"/>
        <end position="271"/>
    </location>
</feature>
<dbReference type="GeneID" id="41991559"/>
<proteinExistence type="predicted"/>
<organism evidence="2 3">
    <name type="scientific">Fusarium coffeatum</name>
    <dbReference type="NCBI Taxonomy" id="231269"/>
    <lineage>
        <taxon>Eukaryota</taxon>
        <taxon>Fungi</taxon>
        <taxon>Dikarya</taxon>
        <taxon>Ascomycota</taxon>
        <taxon>Pezizomycotina</taxon>
        <taxon>Sordariomycetes</taxon>
        <taxon>Hypocreomycetidae</taxon>
        <taxon>Hypocreales</taxon>
        <taxon>Nectriaceae</taxon>
        <taxon>Fusarium</taxon>
        <taxon>Fusarium incarnatum-equiseti species complex</taxon>
    </lineage>
</organism>
<dbReference type="OrthoDB" id="5103820at2759"/>
<name>A0A366S8Q8_9HYPO</name>
<dbReference type="Proteomes" id="UP000253153">
    <property type="component" value="Unassembled WGS sequence"/>
</dbReference>